<dbReference type="EMBL" id="FQZV01000052">
    <property type="protein sequence ID" value="SHJ90612.1"/>
    <property type="molecule type" value="Genomic_DNA"/>
</dbReference>
<dbReference type="AlphaFoldDB" id="A0A1M6N4N1"/>
<dbReference type="Pfam" id="PF08984">
    <property type="entry name" value="DUF1858"/>
    <property type="match status" value="1"/>
</dbReference>
<dbReference type="RefSeq" id="WP_110942207.1">
    <property type="nucleotide sequence ID" value="NZ_FQZV01000052.1"/>
</dbReference>
<accession>A0A1M6N4N1</accession>
<dbReference type="PANTHER" id="PTHR39341:SF1">
    <property type="entry name" value="DUF1858 DOMAIN-CONTAINING PROTEIN"/>
    <property type="match status" value="1"/>
</dbReference>
<keyword evidence="3" id="KW-1185">Reference proteome</keyword>
<reference evidence="3" key="1">
    <citation type="submission" date="2016-11" db="EMBL/GenBank/DDBJ databases">
        <authorList>
            <person name="Varghese N."/>
            <person name="Submissions S."/>
        </authorList>
    </citation>
    <scope>NUCLEOTIDE SEQUENCE [LARGE SCALE GENOMIC DNA]</scope>
    <source>
        <strain evidence="3">DSM 17957</strain>
    </source>
</reference>
<evidence type="ECO:0000259" key="1">
    <source>
        <dbReference type="Pfam" id="PF08984"/>
    </source>
</evidence>
<dbReference type="OrthoDB" id="15017at2"/>
<dbReference type="SUPFAM" id="SSF140683">
    <property type="entry name" value="SP0561-like"/>
    <property type="match status" value="1"/>
</dbReference>
<protein>
    <submittedName>
        <fullName evidence="2">Hybrid cluster protein-associated redox disulfide domain-containing protein</fullName>
    </submittedName>
</protein>
<dbReference type="InterPro" id="IPR038062">
    <property type="entry name" value="ScdA-like_N_sf"/>
</dbReference>
<dbReference type="Gene3D" id="1.10.3910.10">
    <property type="entry name" value="SP0561-like"/>
    <property type="match status" value="1"/>
</dbReference>
<dbReference type="InterPro" id="IPR015077">
    <property type="entry name" value="DUF1858"/>
</dbReference>
<dbReference type="InterPro" id="IPR023883">
    <property type="entry name" value="CHP03980_redox-disulphide"/>
</dbReference>
<sequence length="61" mass="6588">MKITKDTQISEALKLNPKAAQILMSFGMGCLGCPSAQMESIGQAAEIHGIDLEKLLEQLNQ</sequence>
<dbReference type="PANTHER" id="PTHR39341">
    <property type="entry name" value="BSL7085 PROTEIN"/>
    <property type="match status" value="1"/>
</dbReference>
<dbReference type="STRING" id="1121919.SAMN02745975_03192"/>
<feature type="domain" description="DUF1858" evidence="1">
    <location>
        <begin position="3"/>
        <end position="56"/>
    </location>
</feature>
<dbReference type="PROSITE" id="PS51257">
    <property type="entry name" value="PROKAR_LIPOPROTEIN"/>
    <property type="match status" value="1"/>
</dbReference>
<evidence type="ECO:0000313" key="2">
    <source>
        <dbReference type="EMBL" id="SHJ90612.1"/>
    </source>
</evidence>
<dbReference type="Proteomes" id="UP000184536">
    <property type="component" value="Unassembled WGS sequence"/>
</dbReference>
<proteinExistence type="predicted"/>
<name>A0A1M6N4N1_9FIRM</name>
<organism evidence="2 3">
    <name type="scientific">Geosporobacter subterraneus DSM 17957</name>
    <dbReference type="NCBI Taxonomy" id="1121919"/>
    <lineage>
        <taxon>Bacteria</taxon>
        <taxon>Bacillati</taxon>
        <taxon>Bacillota</taxon>
        <taxon>Clostridia</taxon>
        <taxon>Peptostreptococcales</taxon>
        <taxon>Thermotaleaceae</taxon>
        <taxon>Geosporobacter</taxon>
    </lineage>
</organism>
<dbReference type="NCBIfam" id="TIGR03980">
    <property type="entry name" value="prismane_assoc"/>
    <property type="match status" value="1"/>
</dbReference>
<evidence type="ECO:0000313" key="3">
    <source>
        <dbReference type="Proteomes" id="UP000184536"/>
    </source>
</evidence>
<gene>
    <name evidence="2" type="ORF">SAMN02745975_03192</name>
</gene>